<reference evidence="3" key="1">
    <citation type="journal article" date="2019" name="Int. J. Syst. Evol. Microbiol.">
        <title>The Global Catalogue of Microorganisms (GCM) 10K type strain sequencing project: providing services to taxonomists for standard genome sequencing and annotation.</title>
        <authorList>
            <consortium name="The Broad Institute Genomics Platform"/>
            <consortium name="The Broad Institute Genome Sequencing Center for Infectious Disease"/>
            <person name="Wu L."/>
            <person name="Ma J."/>
        </authorList>
    </citation>
    <scope>NUCLEOTIDE SEQUENCE [LARGE SCALE GENOMIC DNA]</scope>
    <source>
        <strain evidence="3">JCM 16702</strain>
    </source>
</reference>
<evidence type="ECO:0000256" key="1">
    <source>
        <dbReference type="SAM" id="MobiDB-lite"/>
    </source>
</evidence>
<accession>A0ABP7X8Y4</accession>
<keyword evidence="3" id="KW-1185">Reference proteome</keyword>
<evidence type="ECO:0000313" key="2">
    <source>
        <dbReference type="EMBL" id="GAA4105922.1"/>
    </source>
</evidence>
<proteinExistence type="predicted"/>
<gene>
    <name evidence="2" type="ORF">GCM10022214_86510</name>
</gene>
<feature type="region of interest" description="Disordered" evidence="1">
    <location>
        <begin position="23"/>
        <end position="59"/>
    </location>
</feature>
<comment type="caution">
    <text evidence="2">The sequence shown here is derived from an EMBL/GenBank/DDBJ whole genome shotgun (WGS) entry which is preliminary data.</text>
</comment>
<feature type="compositionally biased region" description="Polar residues" evidence="1">
    <location>
        <begin position="27"/>
        <end position="39"/>
    </location>
</feature>
<organism evidence="2 3">
    <name type="scientific">Actinomadura miaoliensis</name>
    <dbReference type="NCBI Taxonomy" id="430685"/>
    <lineage>
        <taxon>Bacteria</taxon>
        <taxon>Bacillati</taxon>
        <taxon>Actinomycetota</taxon>
        <taxon>Actinomycetes</taxon>
        <taxon>Streptosporangiales</taxon>
        <taxon>Thermomonosporaceae</taxon>
        <taxon>Actinomadura</taxon>
    </lineage>
</organism>
<protein>
    <submittedName>
        <fullName evidence="2">Uncharacterized protein</fullName>
    </submittedName>
</protein>
<dbReference type="EMBL" id="BAAAZG010000086">
    <property type="protein sequence ID" value="GAA4105922.1"/>
    <property type="molecule type" value="Genomic_DNA"/>
</dbReference>
<sequence length="119" mass="12157">MPSTAAPSALPNCWTAVSVPLADPVSCGSTPDTTMSKNGAISRPMPMPQTSRAGVSCHGPTPVPAMFRVSATAATPAAMMAVPPWMTGRPNRCTACATPNPAMMPSDHGTWDSPAFSGE</sequence>
<dbReference type="Proteomes" id="UP001500683">
    <property type="component" value="Unassembled WGS sequence"/>
</dbReference>
<name>A0ABP7X8Y4_9ACTN</name>
<evidence type="ECO:0000313" key="3">
    <source>
        <dbReference type="Proteomes" id="UP001500683"/>
    </source>
</evidence>